<organism evidence="3 4">
    <name type="scientific">Collybiopsis luxurians FD-317 M1</name>
    <dbReference type="NCBI Taxonomy" id="944289"/>
    <lineage>
        <taxon>Eukaryota</taxon>
        <taxon>Fungi</taxon>
        <taxon>Dikarya</taxon>
        <taxon>Basidiomycota</taxon>
        <taxon>Agaricomycotina</taxon>
        <taxon>Agaricomycetes</taxon>
        <taxon>Agaricomycetidae</taxon>
        <taxon>Agaricales</taxon>
        <taxon>Marasmiineae</taxon>
        <taxon>Omphalotaceae</taxon>
        <taxon>Collybiopsis</taxon>
        <taxon>Collybiopsis luxurians</taxon>
    </lineage>
</organism>
<proteinExistence type="predicted"/>
<evidence type="ECO:0000256" key="2">
    <source>
        <dbReference type="SAM" id="Phobius"/>
    </source>
</evidence>
<keyword evidence="2" id="KW-1133">Transmembrane helix</keyword>
<feature type="compositionally biased region" description="Polar residues" evidence="1">
    <location>
        <begin position="227"/>
        <end position="239"/>
    </location>
</feature>
<dbReference type="AlphaFoldDB" id="A0A0D0CG24"/>
<dbReference type="EMBL" id="KN834793">
    <property type="protein sequence ID" value="KIK57067.1"/>
    <property type="molecule type" value="Genomic_DNA"/>
</dbReference>
<dbReference type="HOGENOM" id="CLU_063712_0_0_1"/>
<name>A0A0D0CG24_9AGAR</name>
<feature type="compositionally biased region" description="Pro residues" evidence="1">
    <location>
        <begin position="257"/>
        <end position="274"/>
    </location>
</feature>
<protein>
    <submittedName>
        <fullName evidence="3">Uncharacterized protein</fullName>
    </submittedName>
</protein>
<feature type="compositionally biased region" description="Polar residues" evidence="1">
    <location>
        <begin position="71"/>
        <end position="89"/>
    </location>
</feature>
<dbReference type="Proteomes" id="UP000053593">
    <property type="component" value="Unassembled WGS sequence"/>
</dbReference>
<accession>A0A0D0CG24</accession>
<sequence length="274" mass="29859">MKPELRSTLSGSLNLGTATPNSELISTSCAISSPSLFDTSTGAFDTLPTPPCLSFPLPPIPSFPRSKLSHPRTTIQRASRPTQRSTWDWNSPRHASANPFTHPPVGSGTFCSSLNRKHSLEDSEPKQHSLREILSAFISNTSANIWRSKLWRSPKRPPMSCLVPALLVLAGNMYTAVRALSTDPFAFFTGFCLAFGTFFYTIHTRPPPKIREEEPKPTKGTPVMETPSMTTSAATQESQVLPVAEPIEPNTRANPHLGPPRSPTPPLPPISIPV</sequence>
<feature type="transmembrane region" description="Helical" evidence="2">
    <location>
        <begin position="159"/>
        <end position="179"/>
    </location>
</feature>
<evidence type="ECO:0000313" key="3">
    <source>
        <dbReference type="EMBL" id="KIK57067.1"/>
    </source>
</evidence>
<keyword evidence="2" id="KW-0472">Membrane</keyword>
<keyword evidence="4" id="KW-1185">Reference proteome</keyword>
<feature type="region of interest" description="Disordered" evidence="1">
    <location>
        <begin position="206"/>
        <end position="274"/>
    </location>
</feature>
<keyword evidence="2" id="KW-0812">Transmembrane</keyword>
<evidence type="ECO:0000313" key="4">
    <source>
        <dbReference type="Proteomes" id="UP000053593"/>
    </source>
</evidence>
<feature type="region of interest" description="Disordered" evidence="1">
    <location>
        <begin position="64"/>
        <end position="90"/>
    </location>
</feature>
<evidence type="ECO:0000256" key="1">
    <source>
        <dbReference type="SAM" id="MobiDB-lite"/>
    </source>
</evidence>
<reference evidence="3 4" key="1">
    <citation type="submission" date="2014-04" db="EMBL/GenBank/DDBJ databases">
        <title>Evolutionary Origins and Diversification of the Mycorrhizal Mutualists.</title>
        <authorList>
            <consortium name="DOE Joint Genome Institute"/>
            <consortium name="Mycorrhizal Genomics Consortium"/>
            <person name="Kohler A."/>
            <person name="Kuo A."/>
            <person name="Nagy L.G."/>
            <person name="Floudas D."/>
            <person name="Copeland A."/>
            <person name="Barry K.W."/>
            <person name="Cichocki N."/>
            <person name="Veneault-Fourrey C."/>
            <person name="LaButti K."/>
            <person name="Lindquist E.A."/>
            <person name="Lipzen A."/>
            <person name="Lundell T."/>
            <person name="Morin E."/>
            <person name="Murat C."/>
            <person name="Riley R."/>
            <person name="Ohm R."/>
            <person name="Sun H."/>
            <person name="Tunlid A."/>
            <person name="Henrissat B."/>
            <person name="Grigoriev I.V."/>
            <person name="Hibbett D.S."/>
            <person name="Martin F."/>
        </authorList>
    </citation>
    <scope>NUCLEOTIDE SEQUENCE [LARGE SCALE GENOMIC DNA]</scope>
    <source>
        <strain evidence="3 4">FD-317 M1</strain>
    </source>
</reference>
<gene>
    <name evidence="3" type="ORF">GYMLUDRAFT_75869</name>
</gene>
<feature type="transmembrane region" description="Helical" evidence="2">
    <location>
        <begin position="185"/>
        <end position="202"/>
    </location>
</feature>